<feature type="transmembrane region" description="Helical" evidence="7">
    <location>
        <begin position="38"/>
        <end position="68"/>
    </location>
</feature>
<dbReference type="RefSeq" id="WP_245709803.1">
    <property type="nucleotide sequence ID" value="NZ_FNNP01000013.1"/>
</dbReference>
<feature type="transmembrane region" description="Helical" evidence="7">
    <location>
        <begin position="168"/>
        <end position="194"/>
    </location>
</feature>
<feature type="transmembrane region" description="Helical" evidence="7">
    <location>
        <begin position="80"/>
        <end position="102"/>
    </location>
</feature>
<accession>A0A1H3F5X0</accession>
<dbReference type="EMBL" id="FNNP01000013">
    <property type="protein sequence ID" value="SDX86402.1"/>
    <property type="molecule type" value="Genomic_DNA"/>
</dbReference>
<feature type="transmembrane region" description="Helical" evidence="7">
    <location>
        <begin position="126"/>
        <end position="156"/>
    </location>
</feature>
<keyword evidence="7" id="KW-0813">Transport</keyword>
<comment type="subunit">
    <text evidence="7">The complex comprises the extracytoplasmic solute receptor protein and the two transmembrane proteins.</text>
</comment>
<evidence type="ECO:0000256" key="5">
    <source>
        <dbReference type="ARBA" id="ARBA00022989"/>
    </source>
</evidence>
<feature type="transmembrane region" description="Helical" evidence="7">
    <location>
        <begin position="392"/>
        <end position="414"/>
    </location>
</feature>
<feature type="transmembrane region" description="Helical" evidence="7">
    <location>
        <begin position="12"/>
        <end position="32"/>
    </location>
</feature>
<keyword evidence="2" id="KW-1003">Cell membrane</keyword>
<feature type="transmembrane region" description="Helical" evidence="7">
    <location>
        <begin position="370"/>
        <end position="386"/>
    </location>
</feature>
<protein>
    <recommendedName>
        <fullName evidence="7">TRAP transporter large permease protein</fullName>
    </recommendedName>
</protein>
<organism evidence="9 10">
    <name type="scientific">Ruegeria halocynthiae</name>
    <dbReference type="NCBI Taxonomy" id="985054"/>
    <lineage>
        <taxon>Bacteria</taxon>
        <taxon>Pseudomonadati</taxon>
        <taxon>Pseudomonadota</taxon>
        <taxon>Alphaproteobacteria</taxon>
        <taxon>Rhodobacterales</taxon>
        <taxon>Roseobacteraceae</taxon>
        <taxon>Ruegeria</taxon>
    </lineage>
</organism>
<dbReference type="GO" id="GO:0022857">
    <property type="term" value="F:transmembrane transporter activity"/>
    <property type="evidence" value="ECO:0007669"/>
    <property type="project" value="UniProtKB-UniRule"/>
</dbReference>
<proteinExistence type="inferred from homology"/>
<feature type="transmembrane region" description="Helical" evidence="7">
    <location>
        <begin position="305"/>
        <end position="325"/>
    </location>
</feature>
<dbReference type="InterPro" id="IPR010656">
    <property type="entry name" value="DctM"/>
</dbReference>
<name>A0A1H3F5X0_9RHOB</name>
<sequence>MTQVESGAPRTNYTAIAVLALLILSLIMAVTNGANGPVVMAAVFVVTMAIGVPIPFAAGIATVAGLYVADIPMTLMAQAAWTAFEPFPLVTIPLFVLAGQLMEQGGMSEKLVNIAQKLVGAYKGGLGLVTVVACMFFAALSGSGPATTAAIGSITIPAMQEEGYRSRFAGAIAAAAGALGSMIPPSNLLIIFALVTDVSIPRLFLAGIVPGIVLGLMLMVVVFVISLKNDYGGTGEKFRWGPLLEAFWEGKWAVMAPVIILGGIYAGIFTPSEAAGVAVAYGLFVGMFIYRGLTVAKLFHAFKFTAIVIGTVLFILGSTKAFGQLVTIFDIPDAVLGLFKGLVEYPWLVMLMIGVFYIIVGMWLESIPQIIIFTAVFFPLVTSLGIDPVVFGIFTVMTCEIGFLTPPIGVNLFVAARISKISIEEISVGVLPLLIPYILMIFLLVFVSDWVTFLPDLVYGPSR</sequence>
<evidence type="ECO:0000256" key="4">
    <source>
        <dbReference type="ARBA" id="ARBA00022692"/>
    </source>
</evidence>
<feature type="transmembrane region" description="Helical" evidence="7">
    <location>
        <begin position="200"/>
        <end position="225"/>
    </location>
</feature>
<dbReference type="Proteomes" id="UP000183400">
    <property type="component" value="Unassembled WGS sequence"/>
</dbReference>
<evidence type="ECO:0000256" key="3">
    <source>
        <dbReference type="ARBA" id="ARBA00022519"/>
    </source>
</evidence>
<dbReference type="STRING" id="985054.SAMN05444358_11367"/>
<feature type="transmembrane region" description="Helical" evidence="7">
    <location>
        <begin position="426"/>
        <end position="447"/>
    </location>
</feature>
<dbReference type="GO" id="GO:0005886">
    <property type="term" value="C:plasma membrane"/>
    <property type="evidence" value="ECO:0007669"/>
    <property type="project" value="UniProtKB-SubCell"/>
</dbReference>
<dbReference type="AlphaFoldDB" id="A0A1H3F5X0"/>
<evidence type="ECO:0000256" key="2">
    <source>
        <dbReference type="ARBA" id="ARBA00022475"/>
    </source>
</evidence>
<keyword evidence="5 7" id="KW-1133">Transmembrane helix</keyword>
<evidence type="ECO:0000256" key="7">
    <source>
        <dbReference type="RuleBase" id="RU369079"/>
    </source>
</evidence>
<dbReference type="Pfam" id="PF06808">
    <property type="entry name" value="DctM"/>
    <property type="match status" value="1"/>
</dbReference>
<dbReference type="PIRSF" id="PIRSF006066">
    <property type="entry name" value="HI0050"/>
    <property type="match status" value="1"/>
</dbReference>
<evidence type="ECO:0000259" key="8">
    <source>
        <dbReference type="Pfam" id="PF06808"/>
    </source>
</evidence>
<feature type="transmembrane region" description="Helical" evidence="7">
    <location>
        <begin position="246"/>
        <end position="268"/>
    </location>
</feature>
<evidence type="ECO:0000313" key="9">
    <source>
        <dbReference type="EMBL" id="SDX86402.1"/>
    </source>
</evidence>
<evidence type="ECO:0000256" key="1">
    <source>
        <dbReference type="ARBA" id="ARBA00004429"/>
    </source>
</evidence>
<comment type="subcellular location">
    <subcellularLocation>
        <location evidence="1 7">Cell inner membrane</location>
        <topology evidence="1 7">Multi-pass membrane protein</topology>
    </subcellularLocation>
</comment>
<feature type="transmembrane region" description="Helical" evidence="7">
    <location>
        <begin position="345"/>
        <end position="363"/>
    </location>
</feature>
<feature type="transmembrane region" description="Helical" evidence="7">
    <location>
        <begin position="274"/>
        <end position="293"/>
    </location>
</feature>
<comment type="function">
    <text evidence="7">Part of the tripartite ATP-independent periplasmic (TRAP) transport system.</text>
</comment>
<keyword evidence="3 7" id="KW-0997">Cell inner membrane</keyword>
<dbReference type="NCBIfam" id="TIGR00786">
    <property type="entry name" value="dctM"/>
    <property type="match status" value="1"/>
</dbReference>
<reference evidence="10" key="1">
    <citation type="submission" date="2016-10" db="EMBL/GenBank/DDBJ databases">
        <authorList>
            <person name="Varghese N."/>
            <person name="Submissions S."/>
        </authorList>
    </citation>
    <scope>NUCLEOTIDE SEQUENCE [LARGE SCALE GENOMIC DNA]</scope>
    <source>
        <strain evidence="10">DSM 27839</strain>
    </source>
</reference>
<dbReference type="PANTHER" id="PTHR33362">
    <property type="entry name" value="SIALIC ACID TRAP TRANSPORTER PERMEASE PROTEIN SIAT-RELATED"/>
    <property type="match status" value="1"/>
</dbReference>
<keyword evidence="10" id="KW-1185">Reference proteome</keyword>
<keyword evidence="6 7" id="KW-0472">Membrane</keyword>
<gene>
    <name evidence="9" type="ORF">SAMN05444358_11367</name>
</gene>
<evidence type="ECO:0000313" key="10">
    <source>
        <dbReference type="Proteomes" id="UP000183400"/>
    </source>
</evidence>
<dbReference type="InterPro" id="IPR004681">
    <property type="entry name" value="TRAP_DctM"/>
</dbReference>
<dbReference type="PANTHER" id="PTHR33362:SF2">
    <property type="entry name" value="TRAP TRANSPORTER LARGE PERMEASE PROTEIN"/>
    <property type="match status" value="1"/>
</dbReference>
<evidence type="ECO:0000256" key="6">
    <source>
        <dbReference type="ARBA" id="ARBA00023136"/>
    </source>
</evidence>
<feature type="domain" description="TRAP C4-dicarboxylate transport system permease DctM subunit" evidence="8">
    <location>
        <begin position="43"/>
        <end position="448"/>
    </location>
</feature>
<comment type="similarity">
    <text evidence="7">Belongs to the TRAP transporter large permease family.</text>
</comment>
<keyword evidence="4 7" id="KW-0812">Transmembrane</keyword>